<dbReference type="InterPro" id="IPR036249">
    <property type="entry name" value="Thioredoxin-like_sf"/>
</dbReference>
<dbReference type="SUPFAM" id="SSF52833">
    <property type="entry name" value="Thioredoxin-like"/>
    <property type="match status" value="1"/>
</dbReference>
<evidence type="ECO:0000313" key="6">
    <source>
        <dbReference type="Proteomes" id="UP000017836"/>
    </source>
</evidence>
<dbReference type="eggNOG" id="KOG0191">
    <property type="taxonomic scope" value="Eukaryota"/>
</dbReference>
<dbReference type="Proteomes" id="UP000017836">
    <property type="component" value="Unassembled WGS sequence"/>
</dbReference>
<feature type="chain" id="PRO_5004807325" description="Thioredoxin domain-containing protein" evidence="3">
    <location>
        <begin position="27"/>
        <end position="148"/>
    </location>
</feature>
<dbReference type="OMA" id="WCRHSRN"/>
<name>W1PAK5_AMBTC</name>
<proteinExistence type="inferred from homology"/>
<dbReference type="EMBL" id="KI394095">
    <property type="protein sequence ID" value="ERN04973.1"/>
    <property type="molecule type" value="Genomic_DNA"/>
</dbReference>
<protein>
    <recommendedName>
        <fullName evidence="4">Thioredoxin domain-containing protein</fullName>
    </recommendedName>
</protein>
<organism evidence="5 6">
    <name type="scientific">Amborella trichopoda</name>
    <dbReference type="NCBI Taxonomy" id="13333"/>
    <lineage>
        <taxon>Eukaryota</taxon>
        <taxon>Viridiplantae</taxon>
        <taxon>Streptophyta</taxon>
        <taxon>Embryophyta</taxon>
        <taxon>Tracheophyta</taxon>
        <taxon>Spermatophyta</taxon>
        <taxon>Magnoliopsida</taxon>
        <taxon>Amborellales</taxon>
        <taxon>Amborellaceae</taxon>
        <taxon>Amborella</taxon>
    </lineage>
</organism>
<feature type="domain" description="Thioredoxin" evidence="4">
    <location>
        <begin position="17"/>
        <end position="135"/>
    </location>
</feature>
<dbReference type="PROSITE" id="PS51352">
    <property type="entry name" value="THIOREDOXIN_2"/>
    <property type="match status" value="1"/>
</dbReference>
<dbReference type="InterPro" id="IPR051063">
    <property type="entry name" value="PDI"/>
</dbReference>
<dbReference type="KEGG" id="atr:18433139"/>
<evidence type="ECO:0000313" key="5">
    <source>
        <dbReference type="EMBL" id="ERN04973.1"/>
    </source>
</evidence>
<dbReference type="Gene3D" id="3.40.30.10">
    <property type="entry name" value="Glutaredoxin"/>
    <property type="match status" value="1"/>
</dbReference>
<comment type="similarity">
    <text evidence="1">Belongs to the protein disulfide isomerase family.</text>
</comment>
<gene>
    <name evidence="5" type="ORF">AMTR_s00080p00170250</name>
</gene>
<evidence type="ECO:0000256" key="1">
    <source>
        <dbReference type="ARBA" id="ARBA00006347"/>
    </source>
</evidence>
<keyword evidence="2 3" id="KW-0732">Signal</keyword>
<dbReference type="InterPro" id="IPR013766">
    <property type="entry name" value="Thioredoxin_domain"/>
</dbReference>
<dbReference type="GO" id="GO:0005783">
    <property type="term" value="C:endoplasmic reticulum"/>
    <property type="evidence" value="ECO:0000318"/>
    <property type="project" value="GO_Central"/>
</dbReference>
<reference evidence="6" key="1">
    <citation type="journal article" date="2013" name="Science">
        <title>The Amborella genome and the evolution of flowering plants.</title>
        <authorList>
            <consortium name="Amborella Genome Project"/>
        </authorList>
    </citation>
    <scope>NUCLEOTIDE SEQUENCE [LARGE SCALE GENOMIC DNA]</scope>
</reference>
<keyword evidence="6" id="KW-1185">Reference proteome</keyword>
<dbReference type="Gramene" id="ERN04973">
    <property type="protein sequence ID" value="ERN04973"/>
    <property type="gene ID" value="AMTR_s00080p00170250"/>
</dbReference>
<evidence type="ECO:0000256" key="2">
    <source>
        <dbReference type="ARBA" id="ARBA00022729"/>
    </source>
</evidence>
<dbReference type="Pfam" id="PF00085">
    <property type="entry name" value="Thioredoxin"/>
    <property type="match status" value="1"/>
</dbReference>
<evidence type="ECO:0000256" key="3">
    <source>
        <dbReference type="SAM" id="SignalP"/>
    </source>
</evidence>
<dbReference type="AlphaFoldDB" id="W1PAK5"/>
<dbReference type="GO" id="GO:0003756">
    <property type="term" value="F:protein disulfide isomerase activity"/>
    <property type="evidence" value="ECO:0000318"/>
    <property type="project" value="GO_Central"/>
</dbReference>
<dbReference type="STRING" id="13333.W1PAK5"/>
<dbReference type="PANTHER" id="PTHR45672">
    <property type="entry name" value="PROTEIN DISULFIDE-ISOMERASE C17H9.14C-RELATED"/>
    <property type="match status" value="1"/>
</dbReference>
<dbReference type="PANTHER" id="PTHR45672:SF3">
    <property type="entry name" value="THIOREDOXIN DOMAIN-CONTAINING PROTEIN 5"/>
    <property type="match status" value="1"/>
</dbReference>
<dbReference type="CDD" id="cd02961">
    <property type="entry name" value="PDI_a_family"/>
    <property type="match status" value="1"/>
</dbReference>
<accession>W1PAK5</accession>
<feature type="signal peptide" evidence="3">
    <location>
        <begin position="1"/>
        <end position="26"/>
    </location>
</feature>
<dbReference type="GO" id="GO:0006457">
    <property type="term" value="P:protein folding"/>
    <property type="evidence" value="ECO:0000318"/>
    <property type="project" value="GO_Central"/>
</dbReference>
<dbReference type="OrthoDB" id="72053at2759"/>
<dbReference type="HOGENOM" id="CLU_090389_4_2_1"/>
<evidence type="ECO:0000259" key="4">
    <source>
        <dbReference type="PROSITE" id="PS51352"/>
    </source>
</evidence>
<sequence>MASTLWYSAAIFLLLFAQVFSPTARADVVSLNGDTFTDKVKEKDTLWFIKFCVPWCKYCKKLGSLWDDLGVAVEGEDGIEIGEVDCSTSKLLCTKVNIHAYPTFKLFYEGDEIAKYTGPRDVQSLKAFVLDEAEKAARGQLDGDDASL</sequence>